<feature type="chain" id="PRO_5045391776" evidence="1">
    <location>
        <begin position="18"/>
        <end position="1354"/>
    </location>
</feature>
<comment type="caution">
    <text evidence="2">The sequence shown here is derived from an EMBL/GenBank/DDBJ whole genome shotgun (WGS) entry which is preliminary data.</text>
</comment>
<keyword evidence="1" id="KW-0732">Signal</keyword>
<keyword evidence="3" id="KW-1185">Reference proteome</keyword>
<reference evidence="2" key="1">
    <citation type="submission" date="2023-10" db="EMBL/GenBank/DDBJ databases">
        <authorList>
            <person name="Chen Y."/>
            <person name="Shah S."/>
            <person name="Dougan E. K."/>
            <person name="Thang M."/>
            <person name="Chan C."/>
        </authorList>
    </citation>
    <scope>NUCLEOTIDE SEQUENCE [LARGE SCALE GENOMIC DNA]</scope>
</reference>
<evidence type="ECO:0000313" key="3">
    <source>
        <dbReference type="Proteomes" id="UP001189429"/>
    </source>
</evidence>
<evidence type="ECO:0000256" key="1">
    <source>
        <dbReference type="SAM" id="SignalP"/>
    </source>
</evidence>
<sequence>MLKLPFLLFTPIGAVCAERWSFLGCWNPHSLSTAYRLDEVSAVLRNVGIIGLPGTGVRSWQGEAHHAASAPYHHTVQFGWARSRLVTKACGCAIMINKTWFAKKDLRQIPSKGGNVKVYKDTCDQLLRWAKQEFLNIPQRYTPVICMDLNSSLVAKANSDVVGAFGAEPESVCGSAVHEWLSTVGLIAINTQYDCGHTFEGTNGTSQIDYVCIPAAAAPLVSWTKAWRRSAQAGGSMPAVLDHIPIVLKMKMAPPIVLTPLRVRWGRAKLSQAALTGEGREAFLDELQYELQSHRASFEVLESREVTTGHASLLMSMIRTTALKHFSQAPASNELVDRMTNEKWRMLKARRTLLGDVAKLAIATKAYTKALKSHRRKSLAERRRMPEEDLAHAWKVRDMAAVPRLSRALAGTGIGIKNRNYRAHPSFSPSVSERAQFLELPPLRGGLAGAAVSVPWRAELAEERYKQLKDVDESATPDNYEVPEHVRVQALKDFKMTAKAIRRTMLVRFSPAWSAPAEVYKILLGPAWINTPGEYWKKPTGVGSRPEAIMNDNATTPDPCAKSQLLHLAKYGEASFRLQALQDQLEERALARLAGEEENADADVRYAAAMTGTKRSRLTVIIDAVDDRCAVRSGSGGFVGDASEPEISMGNYHHAVRAWSTFERLQTAGAMAINFSKFPAIDASMGAFMDDIFKTALVDRETINAEDIAAASKRNDMLLDQALAARMCAQNRSKQDVVPALRSRQLTRQVVLGLRRSGCRAGYELKHLRAWFNAVGSNASELKARLQALNRGWTMVRGFWGSHAPKRVKRLMFISLVSGAGLSGTASMAWAESENRAICSALAKKLRYLMSGAAAFKGGQVRSLTSREVYRYWQLAPLALEATVQRLQAWQSVFRNPANHAHFLSVFFGAVKWELEAEFSCPPSLTPAGDVNDRPGLHPWLLQFKKDMQIVLGHPEAEDFARAWSGEIDELMLDPVVNSYFLAFDPRSLRTAFHATQWRPPASLADSVPAELDGEDTSRAALIAHVTQSKEEGHGGRSIFHSITPASVCINCGTVHQNRSEAVRHLARPWHAGRCLRNNTAYPYEFKDTHECTCMECGVARTTYASFRGHLCSHIPPAAGGLPIAAVEPRNKDRKLQAKDDGLRELLLLTMRSRAMWGMLTKTIIIDDGSNIAKAMQEEPRSFSENAKGMWEQVKRMKDAAKQAKGANDKPAEVQADKDAAAATLALRELAPPTATMFCAMVEAPAVEEVGRANRQTLEAWSTATFGDPPGFVKLCRLENCRQQDKVKIAFSTTDQAKENILTDSFKQLDCVATSGTAPSGYMEDELSAWIDGMDSREPNYLVLLSVVDDRSDA</sequence>
<proteinExistence type="predicted"/>
<accession>A0ABN9TLK0</accession>
<name>A0ABN9TLK0_9DINO</name>
<organism evidence="2 3">
    <name type="scientific">Prorocentrum cordatum</name>
    <dbReference type="NCBI Taxonomy" id="2364126"/>
    <lineage>
        <taxon>Eukaryota</taxon>
        <taxon>Sar</taxon>
        <taxon>Alveolata</taxon>
        <taxon>Dinophyceae</taxon>
        <taxon>Prorocentrales</taxon>
        <taxon>Prorocentraceae</taxon>
        <taxon>Prorocentrum</taxon>
    </lineage>
</organism>
<protein>
    <submittedName>
        <fullName evidence="2">Uncharacterized protein</fullName>
    </submittedName>
</protein>
<dbReference type="Proteomes" id="UP001189429">
    <property type="component" value="Unassembled WGS sequence"/>
</dbReference>
<dbReference type="EMBL" id="CAUYUJ010014852">
    <property type="protein sequence ID" value="CAK0846868.1"/>
    <property type="molecule type" value="Genomic_DNA"/>
</dbReference>
<feature type="signal peptide" evidence="1">
    <location>
        <begin position="1"/>
        <end position="17"/>
    </location>
</feature>
<evidence type="ECO:0000313" key="2">
    <source>
        <dbReference type="EMBL" id="CAK0846868.1"/>
    </source>
</evidence>
<gene>
    <name evidence="2" type="ORF">PCOR1329_LOCUS40248</name>
</gene>